<accession>A0ABQ4KTL9</accession>
<evidence type="ECO:0000313" key="2">
    <source>
        <dbReference type="Proteomes" id="UP000680670"/>
    </source>
</evidence>
<keyword evidence="2" id="KW-1185">Reference proteome</keyword>
<name>A0ABQ4KTL9_SIMTE</name>
<proteinExistence type="predicted"/>
<dbReference type="SUPFAM" id="SSF54001">
    <property type="entry name" value="Cysteine proteinases"/>
    <property type="match status" value="1"/>
</dbReference>
<sequence>MTPSHFGIDLRVFDFAYKEGKGRVHHVGMYVGDEKMIHSQNTSPMFVLIPEAMVKNIQVHEDTLKSNIDKKTSIIHCTSMYNLT</sequence>
<comment type="caution">
    <text evidence="1">The sequence shown here is derived from an EMBL/GenBank/DDBJ whole genome shotgun (WGS) entry which is preliminary data.</text>
</comment>
<protein>
    <recommendedName>
        <fullName evidence="3">NlpC/P60 domain-containing protein</fullName>
    </recommendedName>
</protein>
<dbReference type="Proteomes" id="UP000680670">
    <property type="component" value="Unassembled WGS sequence"/>
</dbReference>
<dbReference type="EMBL" id="BORJ01000001">
    <property type="protein sequence ID" value="GIN94989.1"/>
    <property type="molecule type" value="Genomic_DNA"/>
</dbReference>
<evidence type="ECO:0008006" key="3">
    <source>
        <dbReference type="Google" id="ProtNLM"/>
    </source>
</evidence>
<evidence type="ECO:0000313" key="1">
    <source>
        <dbReference type="EMBL" id="GIN94989.1"/>
    </source>
</evidence>
<organism evidence="1 2">
    <name type="scientific">Siminovitchia terrae</name>
    <name type="common">Bacillus terrae</name>
    <dbReference type="NCBI Taxonomy" id="1914933"/>
    <lineage>
        <taxon>Bacteria</taxon>
        <taxon>Bacillati</taxon>
        <taxon>Bacillota</taxon>
        <taxon>Bacilli</taxon>
        <taxon>Bacillales</taxon>
        <taxon>Bacillaceae</taxon>
        <taxon>Siminovitchia</taxon>
    </lineage>
</organism>
<dbReference type="Gene3D" id="3.90.1720.10">
    <property type="entry name" value="endopeptidase domain like (from Nostoc punctiforme)"/>
    <property type="match status" value="1"/>
</dbReference>
<gene>
    <name evidence="1" type="ORF">J6TS1_08590</name>
</gene>
<reference evidence="1 2" key="1">
    <citation type="submission" date="2021-03" db="EMBL/GenBank/DDBJ databases">
        <title>Antimicrobial resistance genes in bacteria isolated from Japanese honey, and their potential for conferring macrolide and lincosamide resistance in the American foulbrood pathogen Paenibacillus larvae.</title>
        <authorList>
            <person name="Okamoto M."/>
            <person name="Kumagai M."/>
            <person name="Kanamori H."/>
            <person name="Takamatsu D."/>
        </authorList>
    </citation>
    <scope>NUCLEOTIDE SEQUENCE [LARGE SCALE GENOMIC DNA]</scope>
    <source>
        <strain evidence="1 2">J6TS1</strain>
    </source>
</reference>
<dbReference type="InterPro" id="IPR038765">
    <property type="entry name" value="Papain-like_cys_pep_sf"/>
</dbReference>